<name>A0A251YES9_9MICO</name>
<evidence type="ECO:0000256" key="1">
    <source>
        <dbReference type="SAM" id="MobiDB-lite"/>
    </source>
</evidence>
<comment type="caution">
    <text evidence="3">The sequence shown here is derived from an EMBL/GenBank/DDBJ whole genome shotgun (WGS) entry which is preliminary data.</text>
</comment>
<dbReference type="Proteomes" id="UP000194837">
    <property type="component" value="Unassembled WGS sequence"/>
</dbReference>
<feature type="transmembrane region" description="Helical" evidence="2">
    <location>
        <begin position="39"/>
        <end position="61"/>
    </location>
</feature>
<evidence type="ECO:0000313" key="4">
    <source>
        <dbReference type="Proteomes" id="UP000194837"/>
    </source>
</evidence>
<evidence type="ECO:0000313" key="3">
    <source>
        <dbReference type="EMBL" id="OUE22760.1"/>
    </source>
</evidence>
<reference evidence="3 4" key="1">
    <citation type="submission" date="2016-08" db="EMBL/GenBank/DDBJ databases">
        <title>Genome sequence of Clavibacter michiganensis spp strain CFBP7494.</title>
        <authorList>
            <person name="Thapa S.P."/>
            <person name="Coaker G."/>
            <person name="Jacques M.-A."/>
        </authorList>
    </citation>
    <scope>NUCLEOTIDE SEQUENCE [LARGE SCALE GENOMIC DNA]</scope>
    <source>
        <strain evidence="3">CFBP7494</strain>
    </source>
</reference>
<keyword evidence="2" id="KW-0472">Membrane</keyword>
<dbReference type="AlphaFoldDB" id="A0A251YES9"/>
<dbReference type="RefSeq" id="WP_193791069.1">
    <property type="nucleotide sequence ID" value="NZ_MDJW01000001.1"/>
</dbReference>
<keyword evidence="2" id="KW-0812">Transmembrane</keyword>
<evidence type="ECO:0000256" key="2">
    <source>
        <dbReference type="SAM" id="Phobius"/>
    </source>
</evidence>
<keyword evidence="2" id="KW-1133">Transmembrane helix</keyword>
<dbReference type="EMBL" id="MDJW01000001">
    <property type="protein sequence ID" value="OUE22760.1"/>
    <property type="molecule type" value="Genomic_DNA"/>
</dbReference>
<protein>
    <submittedName>
        <fullName evidence="3">Uncharacterized protein</fullName>
    </submittedName>
</protein>
<gene>
    <name evidence="3" type="ORF">BFL34_00001</name>
</gene>
<sequence>MRLSASTSLGRSGSGPVGASTPARPAVAGRRAFLGRHRVAIAAAAAGAVVASVTVGVLLGGSGGTAARDIPVVGEIQASATADGVLFSWGDPGLGPDDAYQVVRDGGLPSTQRDTTFRVTAGASDAAGAGERACIRVTVTRDGIAGDASTEKCAELPR</sequence>
<feature type="compositionally biased region" description="Polar residues" evidence="1">
    <location>
        <begin position="1"/>
        <end position="11"/>
    </location>
</feature>
<feature type="region of interest" description="Disordered" evidence="1">
    <location>
        <begin position="1"/>
        <end position="25"/>
    </location>
</feature>
<proteinExistence type="predicted"/>
<organism evidence="3 4">
    <name type="scientific">Clavibacter michiganensis</name>
    <dbReference type="NCBI Taxonomy" id="28447"/>
    <lineage>
        <taxon>Bacteria</taxon>
        <taxon>Bacillati</taxon>
        <taxon>Actinomycetota</taxon>
        <taxon>Actinomycetes</taxon>
        <taxon>Micrococcales</taxon>
        <taxon>Microbacteriaceae</taxon>
        <taxon>Clavibacter</taxon>
    </lineage>
</organism>
<accession>A0A251YES9</accession>